<dbReference type="EMBL" id="JAEUBG010002847">
    <property type="protein sequence ID" value="KAH3683956.1"/>
    <property type="molecule type" value="Genomic_DNA"/>
</dbReference>
<sequence>TAMLRLTGEAVDPEASIRAGVVDSEAAEGGVEIGASNFGDTIFGYTWKLITSSLALTYAYKSTRDVALNTTADEIDLQSKEVCPCFNKVTSGWVYFSSRAISMLVEFSGNFWPEDSITLVLVSDLIVK</sequence>
<proteinExistence type="predicted"/>
<protein>
    <submittedName>
        <fullName evidence="1">Uncharacterized protein</fullName>
    </submittedName>
</protein>
<name>A0A9P8TM60_WICPI</name>
<evidence type="ECO:0000313" key="2">
    <source>
        <dbReference type="Proteomes" id="UP000774326"/>
    </source>
</evidence>
<evidence type="ECO:0000313" key="1">
    <source>
        <dbReference type="EMBL" id="KAH3683956.1"/>
    </source>
</evidence>
<organism evidence="1 2">
    <name type="scientific">Wickerhamomyces pijperi</name>
    <name type="common">Yeast</name>
    <name type="synonym">Pichia pijperi</name>
    <dbReference type="NCBI Taxonomy" id="599730"/>
    <lineage>
        <taxon>Eukaryota</taxon>
        <taxon>Fungi</taxon>
        <taxon>Dikarya</taxon>
        <taxon>Ascomycota</taxon>
        <taxon>Saccharomycotina</taxon>
        <taxon>Saccharomycetes</taxon>
        <taxon>Phaffomycetales</taxon>
        <taxon>Wickerhamomycetaceae</taxon>
        <taxon>Wickerhamomyces</taxon>
    </lineage>
</organism>
<accession>A0A9P8TM60</accession>
<gene>
    <name evidence="1" type="ORF">WICPIJ_005089</name>
</gene>
<comment type="caution">
    <text evidence="1">The sequence shown here is derived from an EMBL/GenBank/DDBJ whole genome shotgun (WGS) entry which is preliminary data.</text>
</comment>
<dbReference type="AlphaFoldDB" id="A0A9P8TM60"/>
<reference evidence="1" key="2">
    <citation type="submission" date="2021-01" db="EMBL/GenBank/DDBJ databases">
        <authorList>
            <person name="Schikora-Tamarit M.A."/>
        </authorList>
    </citation>
    <scope>NUCLEOTIDE SEQUENCE</scope>
    <source>
        <strain evidence="1">CBS2887</strain>
    </source>
</reference>
<reference evidence="1" key="1">
    <citation type="journal article" date="2021" name="Open Biol.">
        <title>Shared evolutionary footprints suggest mitochondrial oxidative damage underlies multiple complex I losses in fungi.</title>
        <authorList>
            <person name="Schikora-Tamarit M.A."/>
            <person name="Marcet-Houben M."/>
            <person name="Nosek J."/>
            <person name="Gabaldon T."/>
        </authorList>
    </citation>
    <scope>NUCLEOTIDE SEQUENCE</scope>
    <source>
        <strain evidence="1">CBS2887</strain>
    </source>
</reference>
<keyword evidence="2" id="KW-1185">Reference proteome</keyword>
<dbReference type="Proteomes" id="UP000774326">
    <property type="component" value="Unassembled WGS sequence"/>
</dbReference>
<feature type="non-terminal residue" evidence="1">
    <location>
        <position position="128"/>
    </location>
</feature>